<keyword evidence="2" id="KW-0863">Zinc-finger</keyword>
<keyword evidence="6" id="KW-1185">Reference proteome</keyword>
<feature type="domain" description="FYVE zinc finger" evidence="5">
    <location>
        <begin position="75"/>
        <end position="140"/>
    </location>
</feature>
<feature type="compositionally biased region" description="Low complexity" evidence="4">
    <location>
        <begin position="27"/>
        <end position="44"/>
    </location>
</feature>
<feature type="region of interest" description="Disordered" evidence="4">
    <location>
        <begin position="1"/>
        <end position="62"/>
    </location>
</feature>
<organism evidence="6 7">
    <name type="scientific">Syphacia muris</name>
    <dbReference type="NCBI Taxonomy" id="451379"/>
    <lineage>
        <taxon>Eukaryota</taxon>
        <taxon>Metazoa</taxon>
        <taxon>Ecdysozoa</taxon>
        <taxon>Nematoda</taxon>
        <taxon>Chromadorea</taxon>
        <taxon>Rhabditida</taxon>
        <taxon>Spirurina</taxon>
        <taxon>Oxyuridomorpha</taxon>
        <taxon>Oxyuroidea</taxon>
        <taxon>Oxyuridae</taxon>
        <taxon>Syphacia</taxon>
    </lineage>
</organism>
<dbReference type="GO" id="GO:0008270">
    <property type="term" value="F:zinc ion binding"/>
    <property type="evidence" value="ECO:0007669"/>
    <property type="project" value="UniProtKB-KW"/>
</dbReference>
<dbReference type="Proteomes" id="UP000046393">
    <property type="component" value="Unplaced"/>
</dbReference>
<evidence type="ECO:0000256" key="1">
    <source>
        <dbReference type="ARBA" id="ARBA00022723"/>
    </source>
</evidence>
<feature type="compositionally biased region" description="Basic and acidic residues" evidence="4">
    <location>
        <begin position="1"/>
        <end position="10"/>
    </location>
</feature>
<evidence type="ECO:0000256" key="4">
    <source>
        <dbReference type="SAM" id="MobiDB-lite"/>
    </source>
</evidence>
<dbReference type="Pfam" id="PF01363">
    <property type="entry name" value="FYVE"/>
    <property type="match status" value="1"/>
</dbReference>
<keyword evidence="3" id="KW-0862">Zinc</keyword>
<dbReference type="Gene3D" id="3.30.40.10">
    <property type="entry name" value="Zinc/RING finger domain, C3HC4 (zinc finger)"/>
    <property type="match status" value="1"/>
</dbReference>
<dbReference type="InterPro" id="IPR011011">
    <property type="entry name" value="Znf_FYVE_PHD"/>
</dbReference>
<evidence type="ECO:0000313" key="7">
    <source>
        <dbReference type="WBParaSite" id="SMUV_0000203101-mRNA-1"/>
    </source>
</evidence>
<dbReference type="InterPro" id="IPR000306">
    <property type="entry name" value="Znf_FYVE"/>
</dbReference>
<name>A0A0N5AD01_9BILA</name>
<accession>A0A0N5AD01</accession>
<dbReference type="SUPFAM" id="SSF57903">
    <property type="entry name" value="FYVE/PHD zinc finger"/>
    <property type="match status" value="1"/>
</dbReference>
<dbReference type="InterPro" id="IPR013083">
    <property type="entry name" value="Znf_RING/FYVE/PHD"/>
</dbReference>
<dbReference type="AlphaFoldDB" id="A0A0N5AD01"/>
<dbReference type="STRING" id="451379.A0A0N5AD01"/>
<dbReference type="SMART" id="SM00064">
    <property type="entry name" value="FYVE"/>
    <property type="match status" value="1"/>
</dbReference>
<reference evidence="7" key="1">
    <citation type="submission" date="2017-02" db="UniProtKB">
        <authorList>
            <consortium name="WormBaseParasite"/>
        </authorList>
    </citation>
    <scope>IDENTIFICATION</scope>
</reference>
<evidence type="ECO:0000259" key="5">
    <source>
        <dbReference type="SMART" id="SM00064"/>
    </source>
</evidence>
<dbReference type="WBParaSite" id="SMUV_0000203101-mRNA-1">
    <property type="protein sequence ID" value="SMUV_0000203101-mRNA-1"/>
    <property type="gene ID" value="SMUV_0000203101"/>
</dbReference>
<keyword evidence="1" id="KW-0479">Metal-binding</keyword>
<evidence type="ECO:0000256" key="3">
    <source>
        <dbReference type="ARBA" id="ARBA00022833"/>
    </source>
</evidence>
<proteinExistence type="predicted"/>
<protein>
    <submittedName>
        <fullName evidence="7">FYVE domain-containing protein</fullName>
    </submittedName>
</protein>
<evidence type="ECO:0000313" key="6">
    <source>
        <dbReference type="Proteomes" id="UP000046393"/>
    </source>
</evidence>
<sequence length="144" mass="16028">KIGILKKEKSSNGTFTKGDDEAHETVSLTSEASSQMSESSAFLQELQPKTNSDATSDEQEVKLSDSVVNVKDVILPVVHWQSLRNADECLSSSCGAEFATKGERRLHCYRCGKIHCRRCVKMSEDGRERICDSCASSHRGFYYL</sequence>
<evidence type="ECO:0000256" key="2">
    <source>
        <dbReference type="ARBA" id="ARBA00022771"/>
    </source>
</evidence>